<reference evidence="1 2" key="1">
    <citation type="journal article" date="2017" name="Genome Biol. Evol.">
        <title>Phytophthora megakarya and P. palmivora, closely related causal agents of cacao black pod rot, underwent increases in genome sizes and gene numbers by different mechanisms.</title>
        <authorList>
            <person name="Ali S.S."/>
            <person name="Shao J."/>
            <person name="Lary D.J."/>
            <person name="Kronmiller B."/>
            <person name="Shen D."/>
            <person name="Strem M.D."/>
            <person name="Amoako-Attah I."/>
            <person name="Akrofi A.Y."/>
            <person name="Begoude B.A."/>
            <person name="Ten Hoopen G.M."/>
            <person name="Coulibaly K."/>
            <person name="Kebe B.I."/>
            <person name="Melnick R.L."/>
            <person name="Guiltinan M.J."/>
            <person name="Tyler B.M."/>
            <person name="Meinhardt L.W."/>
            <person name="Bailey B.A."/>
        </authorList>
    </citation>
    <scope>NUCLEOTIDE SEQUENCE [LARGE SCALE GENOMIC DNA]</scope>
    <source>
        <strain evidence="2">sbr112.9</strain>
    </source>
</reference>
<dbReference type="AlphaFoldDB" id="A0A2P4X4Z4"/>
<evidence type="ECO:0000313" key="2">
    <source>
        <dbReference type="Proteomes" id="UP000237271"/>
    </source>
</evidence>
<comment type="caution">
    <text evidence="1">The sequence shown here is derived from an EMBL/GenBank/DDBJ whole genome shotgun (WGS) entry which is preliminary data.</text>
</comment>
<dbReference type="Proteomes" id="UP000237271">
    <property type="component" value="Unassembled WGS sequence"/>
</dbReference>
<proteinExistence type="predicted"/>
<dbReference type="EMBL" id="NCKW01016846">
    <property type="protein sequence ID" value="POM60621.1"/>
    <property type="molecule type" value="Genomic_DNA"/>
</dbReference>
<name>A0A2P4X4Z4_9STRA</name>
<gene>
    <name evidence="1" type="ORF">PHPALM_30503</name>
</gene>
<sequence>MVSACFRHGTLRANEAVENIQLRYLWLHCVEIRERIAYEHDWNCSAWSHNAVQTILKKFRRDFGGCASTNYLDYISLVISIWRSCSMNCLHANHPDDLERRKMPCERRGSTVPILYGCSDSETSRQPTSVINWSGLMVKTTATEDGETTERTYVAKIKPPFQRDEDEITPLEAEELVQVISFSFQLGHTIRRYSPRMTLGPSDAAMLRQCEDQEAKRMMDVIAPTMV</sequence>
<organism evidence="1 2">
    <name type="scientific">Phytophthora palmivora</name>
    <dbReference type="NCBI Taxonomy" id="4796"/>
    <lineage>
        <taxon>Eukaryota</taxon>
        <taxon>Sar</taxon>
        <taxon>Stramenopiles</taxon>
        <taxon>Oomycota</taxon>
        <taxon>Peronosporomycetes</taxon>
        <taxon>Peronosporales</taxon>
        <taxon>Peronosporaceae</taxon>
        <taxon>Phytophthora</taxon>
    </lineage>
</organism>
<accession>A0A2P4X4Z4</accession>
<protein>
    <submittedName>
        <fullName evidence="1">Uncharacterized protein</fullName>
    </submittedName>
</protein>
<evidence type="ECO:0000313" key="1">
    <source>
        <dbReference type="EMBL" id="POM60621.1"/>
    </source>
</evidence>
<keyword evidence="2" id="KW-1185">Reference proteome</keyword>